<dbReference type="Proteomes" id="UP000014227">
    <property type="component" value="Chromosome I"/>
</dbReference>
<keyword evidence="9" id="KW-1185">Reference proteome</keyword>
<dbReference type="InterPro" id="IPR011249">
    <property type="entry name" value="Metalloenz_LuxS/M16"/>
</dbReference>
<dbReference type="GO" id="GO:0046872">
    <property type="term" value="F:metal ion binding"/>
    <property type="evidence" value="ECO:0007669"/>
    <property type="project" value="UniProtKB-KW"/>
</dbReference>
<proteinExistence type="predicted"/>
<dbReference type="RefSeq" id="WP_016483219.1">
    <property type="nucleotide sequence ID" value="NC_021487.1"/>
</dbReference>
<evidence type="ECO:0000256" key="4">
    <source>
        <dbReference type="ARBA" id="ARBA00022801"/>
    </source>
</evidence>
<dbReference type="FunFam" id="3.30.830.10:FF:000034">
    <property type="entry name" value="presequence protease 1, chloroplastic/mitochondrial"/>
    <property type="match status" value="1"/>
</dbReference>
<dbReference type="Pfam" id="PF22516">
    <property type="entry name" value="PreP_C"/>
    <property type="match status" value="1"/>
</dbReference>
<evidence type="ECO:0000256" key="5">
    <source>
        <dbReference type="ARBA" id="ARBA00022833"/>
    </source>
</evidence>
<dbReference type="Pfam" id="PF05193">
    <property type="entry name" value="Peptidase_M16_C"/>
    <property type="match status" value="1"/>
</dbReference>
<sequence length="971" mass="109987">MQASHGFELIREQNIPEINSLARLYRHEKTGALFLSLINDDENKSFGINFRTPVSDSTGVAHILEHSVLCGSRKYPVKEPFIELAKSSLNTFLNAFTYPDKTCYPVASQNLQDFYNLIDVYLDTVFHPRLLRQTFEQEGWHYELESKEGELVYRGVVFNEMKGAYASPENALADAVQASLFPDTIYRFDSGGNPEHIPDLTYEQLRAFHARYYHPSNSLTVMYGDDPPEERLRLLNAYFSEFERQEPAPEVPLQPRFSAPRRVVQRYAVGPETADEPNRSMLTVNWLLTETTDIPTMFALMMLDEVLLGTTASPLYKALTDSGLGEEVISWMDRNLRQATFSVGLKGIRSEDADKVEQLVLCTLEKLSDEGLDPGTVEAAFNTVEFGLRENNTGSFPRGLAMMLRALTVWLYGGDPIAALAFEQPLAELREKVAQGGFFEGLIQQYLLSNPHRTTVLLEPDPDLDKKRAEKERARLRHTLAQMSDAEKEQVIANTQRLKEFQTTPDPPEALATIPTLHLEDIERQTKAVPIEVLESRGVPVFYHDLFTNGVLYLDIGFDLHTLPQELLPYLGLFGRALLETGTEKEDFVRLTQRIGQKTGGIYQTLLLSSRRNEKRSAAWFILRGKATPANATELLAILNDVLLTARLDDKERILQLALEEKAQLESRLAPSGSGFVVRRLRAQFSEADMVSELVGGISYLFFLRWFLSAMETEWQTIRENFERMRSLLLQRNTMIANVTVDETHWLQFQPHLEAFLSELPEGSPERAMWKPVFTPHNEGFTIPGQVNHVGMAFDLYAVGYEEHGSVLPIQNYLNTTYLWERVRMEGGAYGAGCGLDRLSGIFAFSSYRDPNLIQTLNNFEGAIRFLREVEISDMERERAIIGAIGDLDAYQLPDAKGYSSMVRQLVGITEEDRQRFREEVLSTTPADFRRLGEALYEASRNSVVGVVGPRERIEAANAERPGLFEIVPVL</sequence>
<dbReference type="PANTHER" id="PTHR43016">
    <property type="entry name" value="PRESEQUENCE PROTEASE"/>
    <property type="match status" value="1"/>
</dbReference>
<dbReference type="PANTHER" id="PTHR43016:SF13">
    <property type="entry name" value="PRESEQUENCE PROTEASE, MITOCHONDRIAL"/>
    <property type="match status" value="1"/>
</dbReference>
<evidence type="ECO:0000256" key="3">
    <source>
        <dbReference type="ARBA" id="ARBA00022723"/>
    </source>
</evidence>
<keyword evidence="4" id="KW-0378">Hydrolase</keyword>
<evidence type="ECO:0000256" key="6">
    <source>
        <dbReference type="ARBA" id="ARBA00023049"/>
    </source>
</evidence>
<dbReference type="EMBL" id="HF951689">
    <property type="protein sequence ID" value="CCW35694.1"/>
    <property type="molecule type" value="Genomic_DNA"/>
</dbReference>
<evidence type="ECO:0000313" key="9">
    <source>
        <dbReference type="Proteomes" id="UP000014227"/>
    </source>
</evidence>
<comment type="cofactor">
    <cofactor evidence="1">
        <name>Zn(2+)</name>
        <dbReference type="ChEBI" id="CHEBI:29105"/>
    </cofactor>
</comment>
<gene>
    <name evidence="8" type="ORF">CCALI_01885</name>
</gene>
<evidence type="ECO:0000256" key="1">
    <source>
        <dbReference type="ARBA" id="ARBA00001947"/>
    </source>
</evidence>
<reference evidence="9" key="1">
    <citation type="submission" date="2013-03" db="EMBL/GenBank/DDBJ databases">
        <title>Genome sequence of Chthonomonas calidirosea, the first sequenced genome from the Armatimonadetes phylum (formally candidate division OP10).</title>
        <authorList>
            <person name="Lee K.C.Y."/>
            <person name="Morgan X.C."/>
            <person name="Dunfield P.F."/>
            <person name="Tamas I."/>
            <person name="Houghton K.M."/>
            <person name="Vyssotski M."/>
            <person name="Ryan J.L.J."/>
            <person name="Lagutin K."/>
            <person name="McDonald I.R."/>
            <person name="Stott M.B."/>
        </authorList>
    </citation>
    <scope>NUCLEOTIDE SEQUENCE [LARGE SCALE GENOMIC DNA]</scope>
    <source>
        <strain evidence="9">DSM 23976 / ICMP 18418 / T49</strain>
    </source>
</reference>
<dbReference type="InterPro" id="IPR013578">
    <property type="entry name" value="Peptidase_M16C_assoc"/>
</dbReference>
<dbReference type="InterPro" id="IPR055130">
    <property type="entry name" value="PreP_C"/>
</dbReference>
<evidence type="ECO:0000313" key="8">
    <source>
        <dbReference type="EMBL" id="CCW35694.1"/>
    </source>
</evidence>
<dbReference type="Gene3D" id="3.30.830.10">
    <property type="entry name" value="Metalloenzyme, LuxS/M16 peptidase-like"/>
    <property type="match status" value="4"/>
</dbReference>
<dbReference type="InterPro" id="IPR011765">
    <property type="entry name" value="Pept_M16_N"/>
</dbReference>
<keyword evidence="5" id="KW-0862">Zinc</keyword>
<keyword evidence="2 8" id="KW-0645">Protease</keyword>
<dbReference type="InterPro" id="IPR007863">
    <property type="entry name" value="Peptidase_M16_C"/>
</dbReference>
<dbReference type="OrthoDB" id="9762027at2"/>
<dbReference type="MEROPS" id="M16.012"/>
<protein>
    <submittedName>
        <fullName evidence="8">Pre-sequence protease. Metallo peptidase. MEROPS family M16C</fullName>
    </submittedName>
</protein>
<dbReference type="Pfam" id="PF08367">
    <property type="entry name" value="M16C_assoc"/>
    <property type="match status" value="1"/>
</dbReference>
<keyword evidence="6" id="KW-0482">Metalloprotease</keyword>
<dbReference type="STRING" id="454171.CP488_02209"/>
<dbReference type="Pfam" id="PF00675">
    <property type="entry name" value="Peptidase_M16"/>
    <property type="match status" value="1"/>
</dbReference>
<dbReference type="SMART" id="SM01264">
    <property type="entry name" value="M16C_associated"/>
    <property type="match status" value="1"/>
</dbReference>
<dbReference type="FunFam" id="3.30.830.10:FF:000009">
    <property type="entry name" value="Presequence protease, mitochondrial"/>
    <property type="match status" value="1"/>
</dbReference>
<organism evidence="8 9">
    <name type="scientific">Chthonomonas calidirosea (strain DSM 23976 / ICMP 18418 / T49)</name>
    <dbReference type="NCBI Taxonomy" id="1303518"/>
    <lineage>
        <taxon>Bacteria</taxon>
        <taxon>Bacillati</taxon>
        <taxon>Armatimonadota</taxon>
        <taxon>Chthonomonadia</taxon>
        <taxon>Chthonomonadales</taxon>
        <taxon>Chthonomonadaceae</taxon>
        <taxon>Chthonomonas</taxon>
    </lineage>
</organism>
<evidence type="ECO:0000256" key="2">
    <source>
        <dbReference type="ARBA" id="ARBA00022670"/>
    </source>
</evidence>
<dbReference type="eggNOG" id="COG1026">
    <property type="taxonomic scope" value="Bacteria"/>
</dbReference>
<name>S0EW86_CHTCT</name>
<dbReference type="InParanoid" id="S0EW86"/>
<dbReference type="GO" id="GO:0016485">
    <property type="term" value="P:protein processing"/>
    <property type="evidence" value="ECO:0007669"/>
    <property type="project" value="TreeGrafter"/>
</dbReference>
<keyword evidence="3" id="KW-0479">Metal-binding</keyword>
<evidence type="ECO:0000259" key="7">
    <source>
        <dbReference type="SMART" id="SM01264"/>
    </source>
</evidence>
<dbReference type="SUPFAM" id="SSF63411">
    <property type="entry name" value="LuxS/MPP-like metallohydrolase"/>
    <property type="match status" value="4"/>
</dbReference>
<dbReference type="GO" id="GO:0004222">
    <property type="term" value="F:metalloendopeptidase activity"/>
    <property type="evidence" value="ECO:0007669"/>
    <property type="project" value="TreeGrafter"/>
</dbReference>
<dbReference type="HOGENOM" id="CLU_009165_1_0_0"/>
<accession>S0EW86</accession>
<dbReference type="PATRIC" id="fig|1303518.3.peg.1941"/>
<dbReference type="AlphaFoldDB" id="S0EW86"/>
<dbReference type="KEGG" id="ccz:CCALI_01885"/>
<feature type="domain" description="Peptidase M16C associated" evidence="7">
    <location>
        <begin position="458"/>
        <end position="707"/>
    </location>
</feature>